<dbReference type="EMBL" id="KY684086">
    <property type="protein sequence ID" value="ARF09703.1"/>
    <property type="molecule type" value="Genomic_DNA"/>
</dbReference>
<keyword evidence="3" id="KW-0808">Transferase</keyword>
<evidence type="ECO:0000256" key="3">
    <source>
        <dbReference type="ARBA" id="ARBA00022679"/>
    </source>
</evidence>
<keyword evidence="4" id="KW-0833">Ubl conjugation pathway</keyword>
<name>A0A1V0SDA6_9VIRU</name>
<evidence type="ECO:0000256" key="4">
    <source>
        <dbReference type="ARBA" id="ARBA00022786"/>
    </source>
</evidence>
<comment type="pathway">
    <text evidence="1">Protein modification; protein ubiquitination.</text>
</comment>
<protein>
    <recommendedName>
        <fullName evidence="2">E2 ubiquitin-conjugating enzyme</fullName>
        <ecNumber evidence="2">2.3.2.23</ecNumber>
    </recommendedName>
</protein>
<dbReference type="PROSITE" id="PS50127">
    <property type="entry name" value="UBC_2"/>
    <property type="match status" value="1"/>
</dbReference>
<evidence type="ECO:0000313" key="6">
    <source>
        <dbReference type="EMBL" id="ARF09703.1"/>
    </source>
</evidence>
<dbReference type="InterPro" id="IPR000608">
    <property type="entry name" value="UBC"/>
</dbReference>
<evidence type="ECO:0000256" key="1">
    <source>
        <dbReference type="ARBA" id="ARBA00004906"/>
    </source>
</evidence>
<dbReference type="SMART" id="SM00212">
    <property type="entry name" value="UBCc"/>
    <property type="match status" value="1"/>
</dbReference>
<dbReference type="CDD" id="cd23810">
    <property type="entry name" value="UBCc_BIRC6"/>
    <property type="match status" value="1"/>
</dbReference>
<evidence type="ECO:0000256" key="2">
    <source>
        <dbReference type="ARBA" id="ARBA00012486"/>
    </source>
</evidence>
<evidence type="ECO:0000259" key="5">
    <source>
        <dbReference type="PROSITE" id="PS50127"/>
    </source>
</evidence>
<feature type="domain" description="UBC core" evidence="5">
    <location>
        <begin position="575"/>
        <end position="740"/>
    </location>
</feature>
<dbReference type="GO" id="GO:0061631">
    <property type="term" value="F:ubiquitin conjugating enzyme activity"/>
    <property type="evidence" value="ECO:0007669"/>
    <property type="project" value="UniProtKB-EC"/>
</dbReference>
<dbReference type="CDD" id="cd23802">
    <property type="entry name" value="UBCc_UBE2Q"/>
    <property type="match status" value="1"/>
</dbReference>
<reference evidence="6" key="1">
    <citation type="journal article" date="2017" name="Science">
        <title>Giant viruses with an expanded complement of translation system components.</title>
        <authorList>
            <person name="Schulz F."/>
            <person name="Yutin N."/>
            <person name="Ivanova N.N."/>
            <person name="Ortega D.R."/>
            <person name="Lee T.K."/>
            <person name="Vierheilig J."/>
            <person name="Daims H."/>
            <person name="Horn M."/>
            <person name="Wagner M."/>
            <person name="Jensen G.J."/>
            <person name="Kyrpides N.C."/>
            <person name="Koonin E.V."/>
            <person name="Woyke T."/>
        </authorList>
    </citation>
    <scope>NUCLEOTIDE SEQUENCE</scope>
    <source>
        <strain evidence="6">ILV1</strain>
    </source>
</reference>
<dbReference type="InterPro" id="IPR016135">
    <property type="entry name" value="UBQ-conjugating_enzyme/RWD"/>
</dbReference>
<dbReference type="GO" id="GO:0016567">
    <property type="term" value="P:protein ubiquitination"/>
    <property type="evidence" value="ECO:0007669"/>
    <property type="project" value="UniProtKB-UniPathway"/>
</dbReference>
<dbReference type="EC" id="2.3.2.23" evidence="2"/>
<gene>
    <name evidence="6" type="ORF">Indivirus_2_82</name>
</gene>
<sequence length="801" mass="93986">MDLQLENIKFIQKNGNKILFELSNQQFYIIIPENKDEFYFLETSIILNGFTWLNKVNEYIFDKNPNLQNLLTYIENKYKDQNKSIQKKSVKTDIFNIPELEIDTFDLEERKYRRQLEQIMSTKTSKLNLNINDTTQALFSGKVPGILIMNEFFDLRKKYSKNSNIKINLYDNNIYTWNIKFRNFTNKRLHNELESLNDKYKFDYIEVEVHFHDKLYPGYPPFIQVVRPRLDKGLMNRLTNMKMIQLEYWSPCRGMSFVVNKLYNTLNDHCIIDVDSEMNDIDKYPKGSYHGLEAILIKLASLCDVKDENEPLDNEIYNKVINTGPVSLKPIKRTSSMKKETVWKKGTGYGHDGSSDWDPDEYVKMQEEKDKQIRSVLSIIMDSLHTYTNDEMPIIYNIIQNSYLIPFIKSYLRGANILEMSKRFEMYQFLILFMQILATENSIFLFDRDNSDNNQGIYDLLELLNKEAIQVSKLSKVKSDDTDQDGNYDISIMICSLYDMITPIFSTYLENKTKFQTEEKEKWNQKLEQATSNSSSNLKHQEYQQTMSDLRFDTTKFISSYAYVSELTSGITSKQMAKRLASEYAIMINGLPIFYESSVFVRVNEQDNRCVKILITGPSDTPYDSGCFIFDLFTGSNYPENTPKMLFKNNGNVRFNPNLYNCGKVCLSLLGTWSGSASEKWNPKTSTLQQLFISIQSQILVEQPYFNEPSYESTYCTAAGLETSRQYNCERRWYTLTHAMYNLLINPESYPEFSDVIKKHFTLKKEYILQLCNKWIAEPNNKFEKQTIEIANKLKDLLEKL</sequence>
<dbReference type="PANTHER" id="PTHR46116">
    <property type="entry name" value="(E3-INDEPENDENT) E2 UBIQUITIN-CONJUGATING ENZYME"/>
    <property type="match status" value="1"/>
</dbReference>
<dbReference type="PANTHER" id="PTHR46116:SF39">
    <property type="entry name" value="BACULOVIRAL IAP REPEAT-CONTAINING PROTEIN 6"/>
    <property type="match status" value="1"/>
</dbReference>
<dbReference type="SUPFAM" id="SSF54495">
    <property type="entry name" value="UBC-like"/>
    <property type="match status" value="2"/>
</dbReference>
<organism evidence="6">
    <name type="scientific">Indivirus ILV1</name>
    <dbReference type="NCBI Taxonomy" id="1977633"/>
    <lineage>
        <taxon>Viruses</taxon>
        <taxon>Varidnaviria</taxon>
        <taxon>Bamfordvirae</taxon>
        <taxon>Nucleocytoviricota</taxon>
        <taxon>Megaviricetes</taxon>
        <taxon>Imitervirales</taxon>
        <taxon>Mimiviridae</taxon>
        <taxon>Klosneuvirinae</taxon>
        <taxon>Indivirus</taxon>
    </lineage>
</organism>
<dbReference type="UniPathway" id="UPA00143"/>
<dbReference type="Pfam" id="PF00179">
    <property type="entry name" value="UQ_con"/>
    <property type="match status" value="1"/>
</dbReference>
<accession>A0A1V0SDA6</accession>
<dbReference type="Gene3D" id="3.10.110.10">
    <property type="entry name" value="Ubiquitin Conjugating Enzyme"/>
    <property type="match status" value="2"/>
</dbReference>
<proteinExistence type="predicted"/>